<feature type="region of interest" description="Disordered" evidence="1">
    <location>
        <begin position="1"/>
        <end position="70"/>
    </location>
</feature>
<feature type="region of interest" description="Disordered" evidence="1">
    <location>
        <begin position="209"/>
        <end position="255"/>
    </location>
</feature>
<name>A0ABR4PFY9_9HELO</name>
<feature type="compositionally biased region" description="Acidic residues" evidence="1">
    <location>
        <begin position="467"/>
        <end position="478"/>
    </location>
</feature>
<dbReference type="Pfam" id="PF13259">
    <property type="entry name" value="clamp_Gag1-like"/>
    <property type="match status" value="1"/>
</dbReference>
<dbReference type="EMBL" id="JBFCZG010000005">
    <property type="protein sequence ID" value="KAL3421911.1"/>
    <property type="molecule type" value="Genomic_DNA"/>
</dbReference>
<feature type="region of interest" description="Disordered" evidence="1">
    <location>
        <begin position="369"/>
        <end position="413"/>
    </location>
</feature>
<evidence type="ECO:0000313" key="4">
    <source>
        <dbReference type="Proteomes" id="UP001629113"/>
    </source>
</evidence>
<feature type="region of interest" description="Disordered" evidence="1">
    <location>
        <begin position="93"/>
        <end position="115"/>
    </location>
</feature>
<feature type="compositionally biased region" description="Polar residues" evidence="1">
    <location>
        <begin position="31"/>
        <end position="40"/>
    </location>
</feature>
<dbReference type="InterPro" id="IPR025124">
    <property type="entry name" value="Gag1-like_clamp"/>
</dbReference>
<keyword evidence="4" id="KW-1185">Reference proteome</keyword>
<feature type="compositionally biased region" description="Low complexity" evidence="1">
    <location>
        <begin position="209"/>
        <end position="227"/>
    </location>
</feature>
<dbReference type="PANTHER" id="PTHR28065">
    <property type="entry name" value="FREQUENIN"/>
    <property type="match status" value="1"/>
</dbReference>
<feature type="compositionally biased region" description="Basic and acidic residues" evidence="1">
    <location>
        <begin position="603"/>
        <end position="613"/>
    </location>
</feature>
<feature type="region of interest" description="Disordered" evidence="1">
    <location>
        <begin position="440"/>
        <end position="478"/>
    </location>
</feature>
<feature type="domain" description="Gag1-like clamp" evidence="2">
    <location>
        <begin position="388"/>
        <end position="546"/>
    </location>
</feature>
<feature type="compositionally biased region" description="Basic and acidic residues" evidence="1">
    <location>
        <begin position="101"/>
        <end position="112"/>
    </location>
</feature>
<evidence type="ECO:0000313" key="3">
    <source>
        <dbReference type="EMBL" id="KAL3421911.1"/>
    </source>
</evidence>
<accession>A0ABR4PFY9</accession>
<dbReference type="InterPro" id="IPR053274">
    <property type="entry name" value="Fluconazole_resistance"/>
</dbReference>
<gene>
    <name evidence="3" type="ORF">PVAG01_06066</name>
</gene>
<reference evidence="3 4" key="1">
    <citation type="submission" date="2024-06" db="EMBL/GenBank/DDBJ databases">
        <title>Complete genome of Phlyctema vagabunda strain 19-DSS-EL-015.</title>
        <authorList>
            <person name="Fiorenzani C."/>
        </authorList>
    </citation>
    <scope>NUCLEOTIDE SEQUENCE [LARGE SCALE GENOMIC DNA]</scope>
    <source>
        <strain evidence="3 4">19-DSS-EL-015</strain>
    </source>
</reference>
<dbReference type="PANTHER" id="PTHR28065:SF1">
    <property type="entry name" value="DUF4050 DOMAIN-CONTAINING PROTEIN"/>
    <property type="match status" value="1"/>
</dbReference>
<protein>
    <recommendedName>
        <fullName evidence="2">Gag1-like clamp domain-containing protein</fullName>
    </recommendedName>
</protein>
<proteinExistence type="predicted"/>
<feature type="region of interest" description="Disordered" evidence="1">
    <location>
        <begin position="574"/>
        <end position="622"/>
    </location>
</feature>
<sequence length="622" mass="67488">MNPGTTRHGDAETTRVVEGLIDNELPKSDQLKSQSHTSSPDAHPEDQQQQQPAQGGNRIRSESGGSRSGIVIRSSSVSGATTSLPLLESSPSLLQSHHHEHQLDSPNQHHPDPLLPLLQDHVAATIATIDPAVNITTTNTTTTSSSSFYSPPATTTDSFNLDAAKTLSLHTDIHPQTTVAPRIIRHNIDPLLLERASSPLLSSAAVVRAASRSPTRSSSPHSTSYIRPTPPPSPRVTQASLAPPPSSVRSSLRKSLDDVVESLPDNMLFGQSTEKRRRAMANTNALTTYEADMTGRDRAKQKLAIQRFLVEKIKNDWDWPSLEEAEVTKDAQLELEPSSSPSIYAEGEWRARLEGESDMSDSDCEFPMGRPSLRPDSAISKATNKSGPFRFDSPDGVGETVKKQELDRKRRRRKRLADEMAINEGLNCFVKRRDAWTGARKVPKLHSKPKPVQAPTAADDGSSTAIDSEDPDSGNIESDWDYEMEVPVVPPLLPAENAMRASIGVAAYPTIYDKVIVQQLSPSCPINLSHITRACVQGWKRDGEWPPRATPAEGIGGSLSLLKKKRRKSSLAGILGLGGERDESGSPRSPSLGGRFKKILGIGKEKEKEDAGHENGNGNGNA</sequence>
<feature type="compositionally biased region" description="Low complexity" evidence="1">
    <location>
        <begin position="47"/>
        <end position="70"/>
    </location>
</feature>
<evidence type="ECO:0000259" key="2">
    <source>
        <dbReference type="Pfam" id="PF13259"/>
    </source>
</evidence>
<feature type="compositionally biased region" description="Low complexity" evidence="1">
    <location>
        <begin position="586"/>
        <end position="602"/>
    </location>
</feature>
<evidence type="ECO:0000256" key="1">
    <source>
        <dbReference type="SAM" id="MobiDB-lite"/>
    </source>
</evidence>
<comment type="caution">
    <text evidence="3">The sequence shown here is derived from an EMBL/GenBank/DDBJ whole genome shotgun (WGS) entry which is preliminary data.</text>
</comment>
<organism evidence="3 4">
    <name type="scientific">Phlyctema vagabunda</name>
    <dbReference type="NCBI Taxonomy" id="108571"/>
    <lineage>
        <taxon>Eukaryota</taxon>
        <taxon>Fungi</taxon>
        <taxon>Dikarya</taxon>
        <taxon>Ascomycota</taxon>
        <taxon>Pezizomycotina</taxon>
        <taxon>Leotiomycetes</taxon>
        <taxon>Helotiales</taxon>
        <taxon>Dermateaceae</taxon>
        <taxon>Phlyctema</taxon>
    </lineage>
</organism>
<dbReference type="Proteomes" id="UP001629113">
    <property type="component" value="Unassembled WGS sequence"/>
</dbReference>